<dbReference type="EMBL" id="GISG01077995">
    <property type="protein sequence ID" value="MBA4631489.1"/>
    <property type="molecule type" value="Transcribed_RNA"/>
</dbReference>
<reference evidence="1" key="1">
    <citation type="journal article" date="2013" name="J. Plant Res.">
        <title>Effect of fungi and light on seed germination of three Opuntia species from semiarid lands of central Mexico.</title>
        <authorList>
            <person name="Delgado-Sanchez P."/>
            <person name="Jimenez-Bremont J.F."/>
            <person name="Guerrero-Gonzalez Mde L."/>
            <person name="Flores J."/>
        </authorList>
    </citation>
    <scope>NUCLEOTIDE SEQUENCE</scope>
    <source>
        <tissue evidence="1">Cladode</tissue>
    </source>
</reference>
<accession>A0A7C9D8S1</accession>
<proteinExistence type="predicted"/>
<dbReference type="AlphaFoldDB" id="A0A7C9D8S1"/>
<reference evidence="1" key="2">
    <citation type="submission" date="2020-07" db="EMBL/GenBank/DDBJ databases">
        <authorList>
            <person name="Vera ALvarez R."/>
            <person name="Arias-Moreno D.M."/>
            <person name="Jimenez-Jacinto V."/>
            <person name="Jimenez-Bremont J.F."/>
            <person name="Swaminathan K."/>
            <person name="Moose S.P."/>
            <person name="Guerrero-Gonzalez M.L."/>
            <person name="Marino-Ramirez L."/>
            <person name="Landsman D."/>
            <person name="Rodriguez-Kessler M."/>
            <person name="Delgado-Sanchez P."/>
        </authorList>
    </citation>
    <scope>NUCLEOTIDE SEQUENCE</scope>
    <source>
        <tissue evidence="1">Cladode</tissue>
    </source>
</reference>
<protein>
    <submittedName>
        <fullName evidence="1">Uncharacterized protein</fullName>
    </submittedName>
</protein>
<name>A0A7C9D8S1_OPUST</name>
<sequence>MVLLFFSPASLFPCPIFILLSQVGNQRRSTSHFPSTSTACHRRPEETRNSLPGCPILPSPLFRFPYPVSLFPSAAAYGSSPPISTPASHQRLVRHLLQPLTFHRHDHYLSLPLA</sequence>
<organism evidence="1">
    <name type="scientific">Opuntia streptacantha</name>
    <name type="common">Prickly pear cactus</name>
    <name type="synonym">Opuntia cardona</name>
    <dbReference type="NCBI Taxonomy" id="393608"/>
    <lineage>
        <taxon>Eukaryota</taxon>
        <taxon>Viridiplantae</taxon>
        <taxon>Streptophyta</taxon>
        <taxon>Embryophyta</taxon>
        <taxon>Tracheophyta</taxon>
        <taxon>Spermatophyta</taxon>
        <taxon>Magnoliopsida</taxon>
        <taxon>eudicotyledons</taxon>
        <taxon>Gunneridae</taxon>
        <taxon>Pentapetalae</taxon>
        <taxon>Caryophyllales</taxon>
        <taxon>Cactineae</taxon>
        <taxon>Cactaceae</taxon>
        <taxon>Opuntioideae</taxon>
        <taxon>Opuntia</taxon>
    </lineage>
</organism>
<evidence type="ECO:0000313" key="1">
    <source>
        <dbReference type="EMBL" id="MBA4631489.1"/>
    </source>
</evidence>